<evidence type="ECO:0000313" key="1">
    <source>
        <dbReference type="EMBL" id="TKI84054.1"/>
    </source>
</evidence>
<dbReference type="Proteomes" id="UP000308444">
    <property type="component" value="Unassembled WGS sequence"/>
</dbReference>
<sequence length="41" mass="4735">MKTRVNPELLQGLEMFPDLDLRPENLQSIREGIAQMRPPTV</sequence>
<feature type="non-terminal residue" evidence="1">
    <location>
        <position position="41"/>
    </location>
</feature>
<proteinExistence type="predicted"/>
<accession>A0A9X8ZZM1</accession>
<reference evidence="1 2" key="1">
    <citation type="journal article" date="2019" name="Environ. Microbiol.">
        <title>An active ?-lactamase is a part of an orchestrated cell wall stress resistance network of Bacillus subtilis and related rhizosphere species.</title>
        <authorList>
            <person name="Bucher T."/>
            <person name="Keren-Paz A."/>
            <person name="Hausser J."/>
            <person name="Olender T."/>
            <person name="Cytryn E."/>
            <person name="Kolodkin-Gal I."/>
        </authorList>
    </citation>
    <scope>NUCLEOTIDE SEQUENCE [LARGE SCALE GENOMIC DNA]</scope>
    <source>
        <strain evidence="1 2">I32</strain>
    </source>
</reference>
<evidence type="ECO:0000313" key="2">
    <source>
        <dbReference type="Proteomes" id="UP000308444"/>
    </source>
</evidence>
<dbReference type="GO" id="GO:0016787">
    <property type="term" value="F:hydrolase activity"/>
    <property type="evidence" value="ECO:0007669"/>
    <property type="project" value="UniProtKB-KW"/>
</dbReference>
<name>A0A9X8ZZM1_BACCE</name>
<dbReference type="AlphaFoldDB" id="A0A9X8ZZM1"/>
<comment type="caution">
    <text evidence="1">The sequence shown here is derived from an EMBL/GenBank/DDBJ whole genome shotgun (WGS) entry which is preliminary data.</text>
</comment>
<keyword evidence="1" id="KW-0378">Hydrolase</keyword>
<protein>
    <submittedName>
        <fullName evidence="1">Alpha/beta hydrolase</fullName>
    </submittedName>
</protein>
<organism evidence="1 2">
    <name type="scientific">Bacillus cereus</name>
    <dbReference type="NCBI Taxonomy" id="1396"/>
    <lineage>
        <taxon>Bacteria</taxon>
        <taxon>Bacillati</taxon>
        <taxon>Bacillota</taxon>
        <taxon>Bacilli</taxon>
        <taxon>Bacillales</taxon>
        <taxon>Bacillaceae</taxon>
        <taxon>Bacillus</taxon>
        <taxon>Bacillus cereus group</taxon>
    </lineage>
</organism>
<dbReference type="EMBL" id="SZOH01004627">
    <property type="protein sequence ID" value="TKI84054.1"/>
    <property type="molecule type" value="Genomic_DNA"/>
</dbReference>
<gene>
    <name evidence="1" type="ORF">FC695_40775</name>
</gene>